<dbReference type="RefSeq" id="WP_218391327.1">
    <property type="nucleotide sequence ID" value="NZ_JAHUZE010000001.1"/>
</dbReference>
<reference evidence="6 7" key="1">
    <citation type="submission" date="2021-05" db="EMBL/GenBank/DDBJ databases">
        <title>Culturable bacteria isolated from Daya Bay.</title>
        <authorList>
            <person name="Zheng W."/>
            <person name="Yu S."/>
            <person name="Huang Y."/>
        </authorList>
    </citation>
    <scope>NUCLEOTIDE SEQUENCE [LARGE SCALE GENOMIC DNA]</scope>
    <source>
        <strain evidence="6 7">DP4N28-5</strain>
    </source>
</reference>
<dbReference type="InterPro" id="IPR006091">
    <property type="entry name" value="Acyl-CoA_Oxase/DH_mid-dom"/>
</dbReference>
<evidence type="ECO:0000256" key="1">
    <source>
        <dbReference type="ARBA" id="ARBA00022630"/>
    </source>
</evidence>
<evidence type="ECO:0000256" key="2">
    <source>
        <dbReference type="SAM" id="MobiDB-lite"/>
    </source>
</evidence>
<evidence type="ECO:0000313" key="7">
    <source>
        <dbReference type="Proteomes" id="UP000756530"/>
    </source>
</evidence>
<dbReference type="PANTHER" id="PTHR42707:SF3">
    <property type="entry name" value="ACYL-COA DEHYDROGENASE AIDB-RELATED"/>
    <property type="match status" value="1"/>
</dbReference>
<sequence>MTEKTTAPETELATHSVENQPGPPPAADLWATDRPLRETLETAGGRREVAAKAGAGFGSTELRHAGEEARRHPPELRLFDRAGRRLDEVAFHPGYHEIMSAGMEHGYAHVAWDGAPGGHATHAAMVYMLSQVEPAICCPLTMTYAAVPALSATPEAAAVWQPKLTAHKYDPAIAPVAAKRSATMGMAMTEKQGGSDVRANSTRAVRSGDDWVLTGHKWFCSAPMSDGFLTLAQTDNGLSCFLVPRWLDEGRNGIRIQRLKAKLGNIANASSEIEYHGARATLLGEDGRGVNTIIEMVHHTRLDTAMAPAGLMRAALVEVNHWISGRRTFQKRLIDQPLMRTVVADLVLDWEGALALGMRAAQAFDGDTPEERSFARIAVALAKYNSNKRAPQVIVEAMECLGGMGYVDDTPMPMFYREAPLNSIWEGSGNVICLDILRTLARDPGAGEALRSELEAATGVDRRYDAALGAHMERWPGLPEEAEVRWFAESLAGLLAGSVLLRTGHPAVADGWVATRVAGNRGLIPGSVSGLDTEALLARL</sequence>
<dbReference type="Pfam" id="PF18158">
    <property type="entry name" value="AidB_N"/>
    <property type="match status" value="1"/>
</dbReference>
<gene>
    <name evidence="6" type="ORF">KJP28_05405</name>
</gene>
<feature type="domain" description="Adaptive response protein AidB N-terminal" evidence="5">
    <location>
        <begin position="19"/>
        <end position="171"/>
    </location>
</feature>
<organism evidence="6 7">
    <name type="scientific">Maritimibacter dapengensis</name>
    <dbReference type="NCBI Taxonomy" id="2836868"/>
    <lineage>
        <taxon>Bacteria</taxon>
        <taxon>Pseudomonadati</taxon>
        <taxon>Pseudomonadota</taxon>
        <taxon>Alphaproteobacteria</taxon>
        <taxon>Rhodobacterales</taxon>
        <taxon>Roseobacteraceae</taxon>
        <taxon>Maritimibacter</taxon>
    </lineage>
</organism>
<dbReference type="PANTHER" id="PTHR42707">
    <property type="entry name" value="ACYL-COA DEHYDROGENASE"/>
    <property type="match status" value="1"/>
</dbReference>
<evidence type="ECO:0000259" key="4">
    <source>
        <dbReference type="Pfam" id="PF02770"/>
    </source>
</evidence>
<dbReference type="Pfam" id="PF02770">
    <property type="entry name" value="Acyl-CoA_dh_M"/>
    <property type="match status" value="1"/>
</dbReference>
<dbReference type="InterPro" id="IPR041504">
    <property type="entry name" value="AidB_N"/>
</dbReference>
<protein>
    <submittedName>
        <fullName evidence="6">Acyl-CoA dehydrogenase family protein</fullName>
    </submittedName>
</protein>
<dbReference type="InterPro" id="IPR052904">
    <property type="entry name" value="Acyl-CoA_dehydrogenase-like"/>
</dbReference>
<comment type="caution">
    <text evidence="6">The sequence shown here is derived from an EMBL/GenBank/DDBJ whole genome shotgun (WGS) entry which is preliminary data.</text>
</comment>
<name>A0ABS6SZF0_9RHOB</name>
<feature type="domain" description="Acyl-CoA dehydrogenase/oxidase C-terminal" evidence="3">
    <location>
        <begin position="287"/>
        <end position="440"/>
    </location>
</feature>
<dbReference type="PROSITE" id="PS00072">
    <property type="entry name" value="ACYL_COA_DH_1"/>
    <property type="match status" value="1"/>
</dbReference>
<feature type="domain" description="Acyl-CoA oxidase/dehydrogenase middle" evidence="4">
    <location>
        <begin position="185"/>
        <end position="275"/>
    </location>
</feature>
<keyword evidence="1" id="KW-0285">Flavoprotein</keyword>
<evidence type="ECO:0000259" key="3">
    <source>
        <dbReference type="Pfam" id="PF00441"/>
    </source>
</evidence>
<dbReference type="EMBL" id="JAHUZE010000001">
    <property type="protein sequence ID" value="MBV7378352.1"/>
    <property type="molecule type" value="Genomic_DNA"/>
</dbReference>
<keyword evidence="7" id="KW-1185">Reference proteome</keyword>
<dbReference type="InterPro" id="IPR009075">
    <property type="entry name" value="AcylCo_DH/oxidase_C"/>
</dbReference>
<evidence type="ECO:0000259" key="5">
    <source>
        <dbReference type="Pfam" id="PF18158"/>
    </source>
</evidence>
<evidence type="ECO:0000313" key="6">
    <source>
        <dbReference type="EMBL" id="MBV7378352.1"/>
    </source>
</evidence>
<dbReference type="Pfam" id="PF00441">
    <property type="entry name" value="Acyl-CoA_dh_1"/>
    <property type="match status" value="1"/>
</dbReference>
<dbReference type="Proteomes" id="UP000756530">
    <property type="component" value="Unassembled WGS sequence"/>
</dbReference>
<accession>A0ABS6SZF0</accession>
<feature type="region of interest" description="Disordered" evidence="2">
    <location>
        <begin position="1"/>
        <end position="33"/>
    </location>
</feature>
<dbReference type="InterPro" id="IPR006089">
    <property type="entry name" value="Acyl-CoA_DH_CS"/>
</dbReference>
<proteinExistence type="predicted"/>